<keyword evidence="3 6" id="KW-0012">Acyltransferase</keyword>
<dbReference type="PANTHER" id="PTHR10434:SF11">
    <property type="entry name" value="1-ACYL-SN-GLYCEROL-3-PHOSPHATE ACYLTRANSFERASE"/>
    <property type="match status" value="1"/>
</dbReference>
<name>A0A2N9LEG2_9BACT</name>
<keyword evidence="4" id="KW-0472">Membrane</keyword>
<gene>
    <name evidence="6" type="ORF">SBA5_300049</name>
</gene>
<dbReference type="EC" id="2.3.1.51" evidence="6"/>
<dbReference type="OrthoDB" id="9803035at2"/>
<protein>
    <submittedName>
        <fullName evidence="6">1-acyl-sn-glycerol-3-phosphate acyltransferase family protein</fullName>
        <ecNumber evidence="6">2.3.1.51</ecNumber>
    </submittedName>
</protein>
<sequence>MIWSLIFITNMVVLGIPSAVLFIPWCWITGNVLPLYKATRFMLSSSCRLAGVRFRAQGLENVPRDRACIFMSNHVSNLDPPALISLIPGRTSAFMKRSLMELPILGTGFRQGEFIAVDRSGSRADAQRSTAEAQQVLAKGVHITTFVEGTRSPDARMLPFKKGPFFLAMASGAPCVPVSIHGTETILRKGSLRMHPGIANVTFHPPIDPAAFASRDDLMQAVRAAIASGLPELMRTCPNESRAGV</sequence>
<dbReference type="SUPFAM" id="SSF69593">
    <property type="entry name" value="Glycerol-3-phosphate (1)-acyltransferase"/>
    <property type="match status" value="1"/>
</dbReference>
<dbReference type="Proteomes" id="UP000239735">
    <property type="component" value="Unassembled WGS sequence"/>
</dbReference>
<reference evidence="7" key="1">
    <citation type="submission" date="2018-02" db="EMBL/GenBank/DDBJ databases">
        <authorList>
            <person name="Hausmann B."/>
        </authorList>
    </citation>
    <scope>NUCLEOTIDE SEQUENCE [LARGE SCALE GENOMIC DNA]</scope>
    <source>
        <strain evidence="7">Peat soil MAG SbA5</strain>
    </source>
</reference>
<dbReference type="SMART" id="SM00563">
    <property type="entry name" value="PlsC"/>
    <property type="match status" value="1"/>
</dbReference>
<comment type="pathway">
    <text evidence="1">Lipid metabolism.</text>
</comment>
<proteinExistence type="predicted"/>
<dbReference type="Pfam" id="PF01553">
    <property type="entry name" value="Acyltransferase"/>
    <property type="match status" value="1"/>
</dbReference>
<organism evidence="6 7">
    <name type="scientific">Candidatus Sulfuritelmatomonas gaucii</name>
    <dbReference type="NCBI Taxonomy" id="2043161"/>
    <lineage>
        <taxon>Bacteria</taxon>
        <taxon>Pseudomonadati</taxon>
        <taxon>Acidobacteriota</taxon>
        <taxon>Terriglobia</taxon>
        <taxon>Terriglobales</taxon>
        <taxon>Acidobacteriaceae</taxon>
        <taxon>Candidatus Sulfuritelmatomonas</taxon>
    </lineage>
</organism>
<keyword evidence="4" id="KW-1133">Transmembrane helix</keyword>
<dbReference type="GO" id="GO:0006654">
    <property type="term" value="P:phosphatidic acid biosynthetic process"/>
    <property type="evidence" value="ECO:0007669"/>
    <property type="project" value="TreeGrafter"/>
</dbReference>
<evidence type="ECO:0000256" key="4">
    <source>
        <dbReference type="SAM" id="Phobius"/>
    </source>
</evidence>
<evidence type="ECO:0000256" key="1">
    <source>
        <dbReference type="ARBA" id="ARBA00005189"/>
    </source>
</evidence>
<keyword evidence="2 6" id="KW-0808">Transferase</keyword>
<accession>A0A2N9LEG2</accession>
<evidence type="ECO:0000259" key="5">
    <source>
        <dbReference type="SMART" id="SM00563"/>
    </source>
</evidence>
<feature type="transmembrane region" description="Helical" evidence="4">
    <location>
        <begin position="6"/>
        <end position="28"/>
    </location>
</feature>
<dbReference type="CDD" id="cd07989">
    <property type="entry name" value="LPLAT_AGPAT-like"/>
    <property type="match status" value="1"/>
</dbReference>
<evidence type="ECO:0000313" key="7">
    <source>
        <dbReference type="Proteomes" id="UP000239735"/>
    </source>
</evidence>
<dbReference type="PANTHER" id="PTHR10434">
    <property type="entry name" value="1-ACYL-SN-GLYCEROL-3-PHOSPHATE ACYLTRANSFERASE"/>
    <property type="match status" value="1"/>
</dbReference>
<keyword evidence="4" id="KW-0812">Transmembrane</keyword>
<feature type="domain" description="Phospholipid/glycerol acyltransferase" evidence="5">
    <location>
        <begin position="68"/>
        <end position="183"/>
    </location>
</feature>
<dbReference type="InterPro" id="IPR002123">
    <property type="entry name" value="Plipid/glycerol_acylTrfase"/>
</dbReference>
<evidence type="ECO:0000313" key="6">
    <source>
        <dbReference type="EMBL" id="SPE21405.1"/>
    </source>
</evidence>
<evidence type="ECO:0000256" key="2">
    <source>
        <dbReference type="ARBA" id="ARBA00022679"/>
    </source>
</evidence>
<dbReference type="AlphaFoldDB" id="A0A2N9LEG2"/>
<dbReference type="EMBL" id="OKRB01000087">
    <property type="protein sequence ID" value="SPE21405.1"/>
    <property type="molecule type" value="Genomic_DNA"/>
</dbReference>
<dbReference type="GO" id="GO:0003841">
    <property type="term" value="F:1-acylglycerol-3-phosphate O-acyltransferase activity"/>
    <property type="evidence" value="ECO:0007669"/>
    <property type="project" value="UniProtKB-EC"/>
</dbReference>
<evidence type="ECO:0000256" key="3">
    <source>
        <dbReference type="ARBA" id="ARBA00023315"/>
    </source>
</evidence>